<dbReference type="Proteomes" id="UP000019194">
    <property type="component" value="Unassembled WGS sequence"/>
</dbReference>
<organism evidence="2 3">
    <name type="scientific">Citrobacter freundii</name>
    <dbReference type="NCBI Taxonomy" id="546"/>
    <lineage>
        <taxon>Bacteria</taxon>
        <taxon>Pseudomonadati</taxon>
        <taxon>Pseudomonadota</taxon>
        <taxon>Gammaproteobacteria</taxon>
        <taxon>Enterobacterales</taxon>
        <taxon>Enterobacteriaceae</taxon>
        <taxon>Citrobacter</taxon>
        <taxon>Citrobacter freundii complex</taxon>
    </lineage>
</organism>
<evidence type="ECO:0000259" key="1">
    <source>
        <dbReference type="Pfam" id="PF07007"/>
    </source>
</evidence>
<proteinExistence type="predicted"/>
<dbReference type="InterPro" id="IPR009739">
    <property type="entry name" value="LprI-like_N"/>
</dbReference>
<dbReference type="EMBL" id="CBWP010000021">
    <property type="protein sequence ID" value="CDL37132.1"/>
    <property type="molecule type" value="Genomic_DNA"/>
</dbReference>
<protein>
    <recommendedName>
        <fullName evidence="1">Lysozyme inhibitor LprI-like N-terminal domain-containing protein</fullName>
    </recommendedName>
</protein>
<reference evidence="2 3" key="1">
    <citation type="submission" date="2013-10" db="EMBL/GenBank/DDBJ databases">
        <title>Antibiotic resistance diversity of beta-lactamase producers in the General Hospital Vienna.</title>
        <authorList>
            <person name="Barisic I."/>
            <person name="Mitteregger D."/>
            <person name="Hirschl A.M."/>
            <person name="Noehammer C."/>
            <person name="Wiesinger-Mayr H."/>
        </authorList>
    </citation>
    <scope>NUCLEOTIDE SEQUENCE [LARGE SCALE GENOMIC DNA]</scope>
    <source>
        <strain evidence="2 3">ISC11</strain>
    </source>
</reference>
<accession>A0A7G2IKI8</accession>
<name>A0A7G2IKI8_CITFR</name>
<dbReference type="Pfam" id="PF07007">
    <property type="entry name" value="LprI"/>
    <property type="match status" value="1"/>
</dbReference>
<dbReference type="AlphaFoldDB" id="A0A7G2IKI8"/>
<feature type="domain" description="Lysozyme inhibitor LprI-like N-terminal" evidence="1">
    <location>
        <begin position="36"/>
        <end position="94"/>
    </location>
</feature>
<sequence length="100" mass="11677">MWDKAAKDYAQGVRAPIFYNNNREATKNNAVTSNVDTHSYKASDEKLNSVWKNLSPETRKRLLPSQREWIKQKSGCNNEQKCLTDMTNNRIRELESENEK</sequence>
<evidence type="ECO:0000313" key="3">
    <source>
        <dbReference type="Proteomes" id="UP000019194"/>
    </source>
</evidence>
<evidence type="ECO:0000313" key="2">
    <source>
        <dbReference type="EMBL" id="CDL37132.1"/>
    </source>
</evidence>
<comment type="caution">
    <text evidence="2">The sequence shown here is derived from an EMBL/GenBank/DDBJ whole genome shotgun (WGS) entry which is preliminary data.</text>
</comment>